<feature type="chain" id="PRO_5041695752" description="Secreted protein" evidence="1">
    <location>
        <begin position="21"/>
        <end position="309"/>
    </location>
</feature>
<evidence type="ECO:0000313" key="2">
    <source>
        <dbReference type="EMBL" id="WOE74578.1"/>
    </source>
</evidence>
<keyword evidence="1" id="KW-0732">Signal</keyword>
<keyword evidence="3" id="KW-1185">Reference proteome</keyword>
<evidence type="ECO:0008006" key="4">
    <source>
        <dbReference type="Google" id="ProtNLM"/>
    </source>
</evidence>
<accession>A0AA97F604</accession>
<feature type="signal peptide" evidence="1">
    <location>
        <begin position="1"/>
        <end position="20"/>
    </location>
</feature>
<proteinExistence type="predicted"/>
<evidence type="ECO:0000256" key="1">
    <source>
        <dbReference type="SAM" id="SignalP"/>
    </source>
</evidence>
<dbReference type="RefSeq" id="WP_317080835.1">
    <property type="nucleotide sequence ID" value="NZ_CP136594.1"/>
</dbReference>
<reference evidence="2 3" key="1">
    <citation type="submission" date="2023-10" db="EMBL/GenBank/DDBJ databases">
        <title>Complete genome sequence of a Sphingomonadaceae bacterium.</title>
        <authorList>
            <person name="Yan C."/>
        </authorList>
    </citation>
    <scope>NUCLEOTIDE SEQUENCE [LARGE SCALE GENOMIC DNA]</scope>
    <source>
        <strain evidence="2 3">SCSIO 66989</strain>
    </source>
</reference>
<sequence>MKSFMGLLLPLLLSATMAEAGEGTASELVLRGDFAVSGVVLIDDDEEEPITLVVDGASPSRPILNPELVDRADIGKSMIGGGFLIGPIELDADTKVVKYRFGDLDWKSRSLWTDLSYAPNHDGGVGPLGLPHDVVRIQWRREQAGEKLCTFPLDNRGSAVTRIAMGEKIIDIGFTQKRGKSLSTAAAGAVIADFHDGEFVGESDSTEIAYGIERPIRKLALAEPLDLCGVSLDSFYVRKSDFGDSSGIIDGDLARANADSSEIVVMAANGKKDKNRYFLTIGQDDLQHCSSVTYDKVAKEIRLSCFMRQ</sequence>
<gene>
    <name evidence="2" type="ORF">RB602_12075</name>
</gene>
<evidence type="ECO:0000313" key="3">
    <source>
        <dbReference type="Proteomes" id="UP001302429"/>
    </source>
</evidence>
<protein>
    <recommendedName>
        <fullName evidence="4">Secreted protein</fullName>
    </recommendedName>
</protein>
<dbReference type="EMBL" id="CP136594">
    <property type="protein sequence ID" value="WOE74578.1"/>
    <property type="molecule type" value="Genomic_DNA"/>
</dbReference>
<name>A0AA97F604_9SPHN</name>
<dbReference type="Proteomes" id="UP001302429">
    <property type="component" value="Chromosome"/>
</dbReference>
<dbReference type="AlphaFoldDB" id="A0AA97F604"/>
<dbReference type="KEGG" id="acoa:RB602_12075"/>
<organism evidence="2 3">
    <name type="scientific">Alterisphingorhabdus coralli</name>
    <dbReference type="NCBI Taxonomy" id="3071408"/>
    <lineage>
        <taxon>Bacteria</taxon>
        <taxon>Pseudomonadati</taxon>
        <taxon>Pseudomonadota</taxon>
        <taxon>Alphaproteobacteria</taxon>
        <taxon>Sphingomonadales</taxon>
        <taxon>Sphingomonadaceae</taxon>
        <taxon>Alterisphingorhabdus (ex Yan et al. 2024)</taxon>
    </lineage>
</organism>